<dbReference type="EMBL" id="JAESWC010000018">
    <property type="protein sequence ID" value="MBL4937873.1"/>
    <property type="molecule type" value="Genomic_DNA"/>
</dbReference>
<evidence type="ECO:0000313" key="3">
    <source>
        <dbReference type="Proteomes" id="UP000632377"/>
    </source>
</evidence>
<keyword evidence="1" id="KW-0812">Transmembrane</keyword>
<keyword evidence="1" id="KW-1133">Transmembrane helix</keyword>
<protein>
    <submittedName>
        <fullName evidence="2">Sigma factor regulator N-terminal domain-containing protein</fullName>
    </submittedName>
</protein>
<keyword evidence="3" id="KW-1185">Reference proteome</keyword>
<accession>A0ABS1TER5</accession>
<dbReference type="RefSeq" id="WP_202750614.1">
    <property type="nucleotide sequence ID" value="NZ_JAESWC010000018.1"/>
</dbReference>
<evidence type="ECO:0000313" key="2">
    <source>
        <dbReference type="EMBL" id="MBL4937873.1"/>
    </source>
</evidence>
<organism evidence="2 3">
    <name type="scientific">Clostridium rhizosphaerae</name>
    <dbReference type="NCBI Taxonomy" id="2803861"/>
    <lineage>
        <taxon>Bacteria</taxon>
        <taxon>Bacillati</taxon>
        <taxon>Bacillota</taxon>
        <taxon>Clostridia</taxon>
        <taxon>Eubacteriales</taxon>
        <taxon>Clostridiaceae</taxon>
        <taxon>Clostridium</taxon>
    </lineage>
</organism>
<sequence>MKDNDNMTEEELDKELHDLIDEMPGNIDLASDIEKIINNKIRKIVFRTTLAILGVLAAVFLMISPLMNMAYTNPEKLNKEPGQKVYSSLRAYFEVMYPYNEVASLDIEKEGFSRYMLNMQIIDHTGPVKIGRPNVKIEMFKGNLKVKEDINDMTTKLMGRFEIQDSSRIMKELEKLPESAVIYLSVGEINPRPVEEIRKEKITLEWLQVNQPNSEFQGGISMNLSCRFKDTDDRRGMTEGELKKLYISNLEELLYNEYIWKDLGLISGNKIFNNSKEVLQNCLKDAEKISVLTTKNYCVSGSKEQILNYLKNTNIKSIYVDKIRLSSLN</sequence>
<comment type="caution">
    <text evidence="2">The sequence shown here is derived from an EMBL/GenBank/DDBJ whole genome shotgun (WGS) entry which is preliminary data.</text>
</comment>
<gene>
    <name evidence="2" type="ORF">JK636_19375</name>
</gene>
<evidence type="ECO:0000256" key="1">
    <source>
        <dbReference type="SAM" id="Phobius"/>
    </source>
</evidence>
<proteinExistence type="predicted"/>
<name>A0ABS1TER5_9CLOT</name>
<feature type="transmembrane region" description="Helical" evidence="1">
    <location>
        <begin position="44"/>
        <end position="67"/>
    </location>
</feature>
<keyword evidence="1" id="KW-0472">Membrane</keyword>
<dbReference type="Proteomes" id="UP000632377">
    <property type="component" value="Unassembled WGS sequence"/>
</dbReference>
<reference evidence="2 3" key="1">
    <citation type="submission" date="2021-01" db="EMBL/GenBank/DDBJ databases">
        <title>Genome public.</title>
        <authorList>
            <person name="Liu C."/>
            <person name="Sun Q."/>
        </authorList>
    </citation>
    <scope>NUCLEOTIDE SEQUENCE [LARGE SCALE GENOMIC DNA]</scope>
    <source>
        <strain evidence="2 3">YIM B02515</strain>
    </source>
</reference>